<dbReference type="Proteomes" id="UP000321570">
    <property type="component" value="Unassembled WGS sequence"/>
</dbReference>
<gene>
    <name evidence="1" type="ORF">WMSIL1_LOCUS2005</name>
</gene>
<accession>A0A564Y2T1</accession>
<organism evidence="1 2">
    <name type="scientific">Hymenolepis diminuta</name>
    <name type="common">Rat tapeworm</name>
    <dbReference type="NCBI Taxonomy" id="6216"/>
    <lineage>
        <taxon>Eukaryota</taxon>
        <taxon>Metazoa</taxon>
        <taxon>Spiralia</taxon>
        <taxon>Lophotrochozoa</taxon>
        <taxon>Platyhelminthes</taxon>
        <taxon>Cestoda</taxon>
        <taxon>Eucestoda</taxon>
        <taxon>Cyclophyllidea</taxon>
        <taxon>Hymenolepididae</taxon>
        <taxon>Hymenolepis</taxon>
    </lineage>
</organism>
<protein>
    <submittedName>
        <fullName evidence="1">Uncharacterized protein</fullName>
    </submittedName>
</protein>
<evidence type="ECO:0000313" key="2">
    <source>
        <dbReference type="Proteomes" id="UP000321570"/>
    </source>
</evidence>
<name>A0A564Y2T1_HYMDI</name>
<dbReference type="AlphaFoldDB" id="A0A564Y2T1"/>
<proteinExistence type="predicted"/>
<dbReference type="EMBL" id="CABIJS010000046">
    <property type="protein sequence ID" value="VUZ41098.1"/>
    <property type="molecule type" value="Genomic_DNA"/>
</dbReference>
<sequence length="100" mass="10811">MKATEPAEVVVVSEGGDCEELDGDDELDEPSGGLEVTSSRYLYSFMHSTQASNYYLEEPQCQLIAASPTTLPNIPHAASEKSDSVCHLKQTISYTALKSP</sequence>
<keyword evidence="2" id="KW-1185">Reference proteome</keyword>
<evidence type="ECO:0000313" key="1">
    <source>
        <dbReference type="EMBL" id="VUZ41098.1"/>
    </source>
</evidence>
<reference evidence="1 2" key="1">
    <citation type="submission" date="2019-07" db="EMBL/GenBank/DDBJ databases">
        <authorList>
            <person name="Jastrzebski P J."/>
            <person name="Paukszto L."/>
            <person name="Jastrzebski P J."/>
        </authorList>
    </citation>
    <scope>NUCLEOTIDE SEQUENCE [LARGE SCALE GENOMIC DNA]</scope>
    <source>
        <strain evidence="1 2">WMS-il1</strain>
    </source>
</reference>